<dbReference type="RefSeq" id="WP_341836435.1">
    <property type="nucleotide sequence ID" value="NZ_CP149822.1"/>
</dbReference>
<sequence>MPLHRLFAAICCLGVVTFARAQTIPDRVPYTMDSMVKNNRLAANIRQTLVDSLNHQARQLQFNSRFHLSGATGDSIADPAMNSRHSNSRVLKDSTNDFGARQAPDKTDTQAASVLRDSIASNVRQFSQFPTATTPWQFAKGLHQDSLPDVLTQKSQHVAHPPGVKKSLQLANGLRQDSFPDVLSQEFQRVAKLPSATAPRQLANGLRQDSIFEALAPDIRKTGKALVPGVVNNLASQNFQLPQGSFNGLQEPVRQQFMSYIQATSTPAKFNQLKTGFGALKDSARMERFLDDKLRGFYALLKDHPAAGQLKLPGKPENKLQKAGAQTSFGDTTGNASGWWSNVEVQDRFSLGAIPVNLQYANVSGHSRFGHALSGENLGNFKFDREVYLQKVSAHIRKHYDLKKYFLDDIDFKAQLKQFTGERLKALDTKSDSISKLIRPEELMYLDSIQLRNQLFANAGQQNLNQYKDSTLEHHLSKLIALQRELGGGLDRDAMLKSQHQLKSRMEKYMQDPASAAEMAPDLLPMSGLQRLFMKLKELNAGNIAANASKGTVSDLFMTGAAGSLMNKNKLLMIGAGKTRQALPYDIGLDDMQQAPSQSIQFLRMGKGDLDKPHHHVSMINASTRNDKRMPNARALMQNVFVGALSNRLSLGDWGDVDFELSKSNTSTGGGGTVGDHAAQSKAAIAHFFNDFATTLSTSLEYNSALPEYGLTQSVYFNYSGMGYNNPGNPYSRRGSTAYGLQVRRSWMKNKASVQVRTDFRNTSRSSLAGSQWKNRTLALDGRLRVSRQVTLSGRLHQSSMFADGDYGRQEQYLNRKASFSSQWNGRMGGLRFINQSSLGLQQMHYLTAGDPVKSLFLTAFVSHSIPVGEKLVTANVFYNRDIKDAAVYANLLTADAGYQYRLAKFLQCSSSLTFLDNKGVVRQAGIRQQVSASVLGRCQVNLSVDARKDLVNTPQNYLYGNFRSELSIFYMLNQ</sequence>
<organism evidence="3 4">
    <name type="scientific">Chitinophaga pollutisoli</name>
    <dbReference type="NCBI Taxonomy" id="3133966"/>
    <lineage>
        <taxon>Bacteria</taxon>
        <taxon>Pseudomonadati</taxon>
        <taxon>Bacteroidota</taxon>
        <taxon>Chitinophagia</taxon>
        <taxon>Chitinophagales</taxon>
        <taxon>Chitinophagaceae</taxon>
        <taxon>Chitinophaga</taxon>
    </lineage>
</organism>
<accession>A0ABZ2YP77</accession>
<evidence type="ECO:0000313" key="4">
    <source>
        <dbReference type="Proteomes" id="UP001485459"/>
    </source>
</evidence>
<name>A0ABZ2YP77_9BACT</name>
<dbReference type="EMBL" id="CP149822">
    <property type="protein sequence ID" value="WZN41586.1"/>
    <property type="molecule type" value="Genomic_DNA"/>
</dbReference>
<keyword evidence="2" id="KW-0732">Signal</keyword>
<proteinExistence type="predicted"/>
<keyword evidence="4" id="KW-1185">Reference proteome</keyword>
<protein>
    <submittedName>
        <fullName evidence="3">Uncharacterized protein</fullName>
    </submittedName>
</protein>
<reference evidence="4" key="1">
    <citation type="submission" date="2024-03" db="EMBL/GenBank/DDBJ databases">
        <title>Chitinophaga horti sp. nov., isolated from garden soil.</title>
        <authorList>
            <person name="Lee D.S."/>
            <person name="Han D.M."/>
            <person name="Baek J.H."/>
            <person name="Choi D.G."/>
            <person name="Jeon J.H."/>
            <person name="Jeon C.O."/>
        </authorList>
    </citation>
    <scope>NUCLEOTIDE SEQUENCE [LARGE SCALE GENOMIC DNA]</scope>
    <source>
        <strain evidence="4">GPA1</strain>
    </source>
</reference>
<dbReference type="Proteomes" id="UP001485459">
    <property type="component" value="Chromosome"/>
</dbReference>
<evidence type="ECO:0000256" key="1">
    <source>
        <dbReference type="SAM" id="MobiDB-lite"/>
    </source>
</evidence>
<feature type="chain" id="PRO_5047511426" evidence="2">
    <location>
        <begin position="22"/>
        <end position="975"/>
    </location>
</feature>
<evidence type="ECO:0000313" key="3">
    <source>
        <dbReference type="EMBL" id="WZN41586.1"/>
    </source>
</evidence>
<feature type="signal peptide" evidence="2">
    <location>
        <begin position="1"/>
        <end position="21"/>
    </location>
</feature>
<gene>
    <name evidence="3" type="ORF">WJU16_00855</name>
</gene>
<feature type="region of interest" description="Disordered" evidence="1">
    <location>
        <begin position="74"/>
        <end position="108"/>
    </location>
</feature>
<evidence type="ECO:0000256" key="2">
    <source>
        <dbReference type="SAM" id="SignalP"/>
    </source>
</evidence>